<dbReference type="STRING" id="400772.RR49_02132"/>
<reference evidence="2 3" key="1">
    <citation type="submission" date="2015-02" db="EMBL/GenBank/DDBJ databases">
        <title>Draft genome sequences of ten Microbacterium spp. with emphasis on heavy metal contaminated environments.</title>
        <authorList>
            <person name="Corretto E."/>
        </authorList>
    </citation>
    <scope>NUCLEOTIDE SEQUENCE [LARGE SCALE GENOMIC DNA]</scope>
    <source>
        <strain evidence="2 3">DSM 18659</strain>
    </source>
</reference>
<evidence type="ECO:0000313" key="1">
    <source>
        <dbReference type="EMBL" id="HAN23625.1"/>
    </source>
</evidence>
<dbReference type="RefSeq" id="WP_045248049.1">
    <property type="nucleotide sequence ID" value="NZ_JBOFAV010000008.1"/>
</dbReference>
<dbReference type="Pfam" id="PF11452">
    <property type="entry name" value="DUF3000"/>
    <property type="match status" value="1"/>
</dbReference>
<protein>
    <submittedName>
        <fullName evidence="1">DUF3000 domain-containing protein</fullName>
    </submittedName>
</protein>
<dbReference type="InterPro" id="IPR021555">
    <property type="entry name" value="DUF3000"/>
</dbReference>
<dbReference type="EMBL" id="DMNG01000060">
    <property type="protein sequence ID" value="HAN23625.1"/>
    <property type="molecule type" value="Genomic_DNA"/>
</dbReference>
<proteinExistence type="predicted"/>
<comment type="caution">
    <text evidence="2">The sequence shown here is derived from an EMBL/GenBank/DDBJ whole genome shotgun (WGS) entry which is preliminary data.</text>
</comment>
<name>A0A0F0LTU6_9MICO</name>
<evidence type="ECO:0000313" key="4">
    <source>
        <dbReference type="Proteomes" id="UP000257479"/>
    </source>
</evidence>
<gene>
    <name evidence="1" type="ORF">DCP95_03525</name>
    <name evidence="2" type="ORF">RR49_02132</name>
</gene>
<dbReference type="OrthoDB" id="3210980at2"/>
<sequence>MVDQAPAASASFAAALAQLHAADLRDDLVTRELPAPTGLAPEAFALAGDIRPEPGALDSVYGTGRFVLLHDREEPDAWGGAWRIVCYAQAPLEVDIGVDPMVAEVAWAWLLDALDENGAAYHSPSGTVTKTVSQGFGSLAAEGSGSQLELRASWTPDGPFDAHVRAWAEVVCMLAGLPPGSEQAPVLNPRGRARA</sequence>
<reference evidence="1 4" key="2">
    <citation type="journal article" date="2018" name="Nat. Biotechnol.">
        <title>A standardized bacterial taxonomy based on genome phylogeny substantially revises the tree of life.</title>
        <authorList>
            <person name="Parks D.H."/>
            <person name="Chuvochina M."/>
            <person name="Waite D.W."/>
            <person name="Rinke C."/>
            <person name="Skarshewski A."/>
            <person name="Chaumeil P.A."/>
            <person name="Hugenholtz P."/>
        </authorList>
    </citation>
    <scope>NUCLEOTIDE SEQUENCE [LARGE SCALE GENOMIC DNA]</scope>
    <source>
        <strain evidence="1">UBA9152</strain>
    </source>
</reference>
<dbReference type="EMBL" id="JYIY01000077">
    <property type="protein sequence ID" value="KJL35700.1"/>
    <property type="molecule type" value="Genomic_DNA"/>
</dbReference>
<accession>A0A0F0LTU6</accession>
<evidence type="ECO:0000313" key="3">
    <source>
        <dbReference type="Proteomes" id="UP000033451"/>
    </source>
</evidence>
<organism evidence="2 3">
    <name type="scientific">Microbacterium ginsengisoli</name>
    <dbReference type="NCBI Taxonomy" id="400772"/>
    <lineage>
        <taxon>Bacteria</taxon>
        <taxon>Bacillati</taxon>
        <taxon>Actinomycetota</taxon>
        <taxon>Actinomycetes</taxon>
        <taxon>Micrococcales</taxon>
        <taxon>Microbacteriaceae</taxon>
        <taxon>Microbacterium</taxon>
    </lineage>
</organism>
<dbReference type="Proteomes" id="UP000257479">
    <property type="component" value="Unassembled WGS sequence"/>
</dbReference>
<dbReference type="PATRIC" id="fig|400772.4.peg.2148"/>
<evidence type="ECO:0000313" key="2">
    <source>
        <dbReference type="EMBL" id="KJL35700.1"/>
    </source>
</evidence>
<dbReference type="Proteomes" id="UP000033451">
    <property type="component" value="Unassembled WGS sequence"/>
</dbReference>
<keyword evidence="3" id="KW-1185">Reference proteome</keyword>
<dbReference type="AlphaFoldDB" id="A0A0F0LTU6"/>